<dbReference type="Gene3D" id="2.60.40.2950">
    <property type="match status" value="1"/>
</dbReference>
<dbReference type="InterPro" id="IPR019742">
    <property type="entry name" value="MacrogloblnA2_CS"/>
</dbReference>
<dbReference type="InterPro" id="IPR041555">
    <property type="entry name" value="MG3"/>
</dbReference>
<name>B0VZY4_CULQU</name>
<dbReference type="HOGENOM" id="CLU_001634_5_3_1"/>
<gene>
    <name evidence="13" type="primary">6031175</name>
    <name evidence="12" type="ORF">CpipJ_CPIJ000348</name>
</gene>
<dbReference type="Gene3D" id="2.60.40.10">
    <property type="entry name" value="Immunoglobulins"/>
    <property type="match status" value="2"/>
</dbReference>
<evidence type="ECO:0000256" key="3">
    <source>
        <dbReference type="ARBA" id="ARBA00022966"/>
    </source>
</evidence>
<dbReference type="Pfam" id="PF07678">
    <property type="entry name" value="TED_complement"/>
    <property type="match status" value="1"/>
</dbReference>
<dbReference type="PANTHER" id="PTHR11412:SF136">
    <property type="entry name" value="CD109 ANTIGEN"/>
    <property type="match status" value="1"/>
</dbReference>
<dbReference type="Gene3D" id="1.50.10.20">
    <property type="match status" value="1"/>
</dbReference>
<protein>
    <recommendedName>
        <fullName evidence="8">TEP1-F</fullName>
    </recommendedName>
</protein>
<keyword evidence="4" id="KW-1015">Disulfide bond</keyword>
<dbReference type="InterPro" id="IPR049135">
    <property type="entry name" value="TEP1_CUB2"/>
</dbReference>
<evidence type="ECO:0000259" key="11">
    <source>
        <dbReference type="SMART" id="SM01361"/>
    </source>
</evidence>
<dbReference type="InterPro" id="IPR002890">
    <property type="entry name" value="MG2"/>
</dbReference>
<dbReference type="VEuPathDB" id="VectorBase:CQUJHB013699"/>
<dbReference type="Pfam" id="PF07703">
    <property type="entry name" value="A2M_BRD"/>
    <property type="match status" value="1"/>
</dbReference>
<evidence type="ECO:0000256" key="8">
    <source>
        <dbReference type="ARBA" id="ARBA00078071"/>
    </source>
</evidence>
<dbReference type="Gene3D" id="2.20.130.20">
    <property type="match status" value="1"/>
</dbReference>
<evidence type="ECO:0000256" key="7">
    <source>
        <dbReference type="ARBA" id="ARBA00063781"/>
    </source>
</evidence>
<feature type="domain" description="Alpha-2-macroglobulin" evidence="10">
    <location>
        <begin position="641"/>
        <end position="733"/>
    </location>
</feature>
<dbReference type="SMART" id="SM01361">
    <property type="entry name" value="A2M_recep"/>
    <property type="match status" value="1"/>
</dbReference>
<dbReference type="InterPro" id="IPR050473">
    <property type="entry name" value="A2M/Complement_sys"/>
</dbReference>
<dbReference type="Pfam" id="PF21412">
    <property type="entry name" value="TEP1_CUB2"/>
    <property type="match status" value="1"/>
</dbReference>
<keyword evidence="3" id="KW-0882">Thioester bond</keyword>
<dbReference type="InterPro" id="IPR011625">
    <property type="entry name" value="A2M_N_BRD"/>
</dbReference>
<evidence type="ECO:0000259" key="10">
    <source>
        <dbReference type="SMART" id="SM01360"/>
    </source>
</evidence>
<dbReference type="FunFam" id="2.60.40.1930:FF:000001">
    <property type="entry name" value="CD109 isoform 3"/>
    <property type="match status" value="1"/>
</dbReference>
<dbReference type="Gene3D" id="2.60.40.1940">
    <property type="match status" value="1"/>
</dbReference>
<feature type="domain" description="Alpha-macroglobulin receptor-binding" evidence="11">
    <location>
        <begin position="1240"/>
        <end position="1333"/>
    </location>
</feature>
<evidence type="ECO:0000313" key="12">
    <source>
        <dbReference type="EMBL" id="EDS37556.1"/>
    </source>
</evidence>
<keyword evidence="2" id="KW-0391">Immunity</keyword>
<reference evidence="13" key="2">
    <citation type="submission" date="2021-02" db="UniProtKB">
        <authorList>
            <consortium name="EnsemblMetazoa"/>
        </authorList>
    </citation>
    <scope>IDENTIFICATION</scope>
    <source>
        <strain evidence="13">JHB</strain>
    </source>
</reference>
<dbReference type="eggNOG" id="KOG1366">
    <property type="taxonomic scope" value="Eukaryota"/>
</dbReference>
<dbReference type="Pfam" id="PF00207">
    <property type="entry name" value="A2M"/>
    <property type="match status" value="1"/>
</dbReference>
<evidence type="ECO:0000313" key="13">
    <source>
        <dbReference type="EnsemblMetazoa" id="CPIJ000348-PA"/>
    </source>
</evidence>
<dbReference type="SMART" id="SM01419">
    <property type="entry name" value="Thiol-ester_cl"/>
    <property type="match status" value="1"/>
</dbReference>
<evidence type="ECO:0000256" key="6">
    <source>
        <dbReference type="ARBA" id="ARBA00057615"/>
    </source>
</evidence>
<dbReference type="Gene3D" id="2.60.120.1540">
    <property type="match status" value="1"/>
</dbReference>
<dbReference type="InterPro" id="IPR036595">
    <property type="entry name" value="A-macroglobulin_rcpt-bd_sf"/>
</dbReference>
<comment type="function">
    <text evidence="6">Binds covalently through a thioester bond to the pathogen surface resulting in pathogen clearance.</text>
</comment>
<dbReference type="EMBL" id="DS231816">
    <property type="protein sequence ID" value="EDS37556.1"/>
    <property type="molecule type" value="Genomic_DNA"/>
</dbReference>
<dbReference type="OMA" id="YYDNMGS"/>
<dbReference type="InterPro" id="IPR011626">
    <property type="entry name" value="Alpha-macroglobulin_TED"/>
</dbReference>
<dbReference type="Proteomes" id="UP000002320">
    <property type="component" value="Unassembled WGS sequence"/>
</dbReference>
<keyword evidence="14" id="KW-1185">Reference proteome</keyword>
<dbReference type="STRING" id="7176.B0VZY4"/>
<dbReference type="Gene3D" id="2.60.40.1930">
    <property type="match status" value="2"/>
</dbReference>
<dbReference type="GO" id="GO:0002376">
    <property type="term" value="P:immune system process"/>
    <property type="evidence" value="ECO:0007669"/>
    <property type="project" value="UniProtKB-KW"/>
</dbReference>
<dbReference type="SMART" id="SM01360">
    <property type="entry name" value="A2M"/>
    <property type="match status" value="1"/>
</dbReference>
<organism>
    <name type="scientific">Culex quinquefasciatus</name>
    <name type="common">Southern house mosquito</name>
    <name type="synonym">Culex pungens</name>
    <dbReference type="NCBI Taxonomy" id="7176"/>
    <lineage>
        <taxon>Eukaryota</taxon>
        <taxon>Metazoa</taxon>
        <taxon>Ecdysozoa</taxon>
        <taxon>Arthropoda</taxon>
        <taxon>Hexapoda</taxon>
        <taxon>Insecta</taxon>
        <taxon>Pterygota</taxon>
        <taxon>Neoptera</taxon>
        <taxon>Endopterygota</taxon>
        <taxon>Diptera</taxon>
        <taxon>Nematocera</taxon>
        <taxon>Culicoidea</taxon>
        <taxon>Culicidae</taxon>
        <taxon>Culicinae</taxon>
        <taxon>Culicini</taxon>
        <taxon>Culex</taxon>
        <taxon>Culex</taxon>
    </lineage>
</organism>
<dbReference type="PANTHER" id="PTHR11412">
    <property type="entry name" value="MACROGLOBULIN / COMPLEMENT"/>
    <property type="match status" value="1"/>
</dbReference>
<dbReference type="Gene3D" id="2.60.40.690">
    <property type="entry name" value="Alpha-macroglobulin, receptor-binding domain"/>
    <property type="match status" value="1"/>
</dbReference>
<evidence type="ECO:0000256" key="1">
    <source>
        <dbReference type="ARBA" id="ARBA00022729"/>
    </source>
</evidence>
<evidence type="ECO:0000256" key="5">
    <source>
        <dbReference type="ARBA" id="ARBA00023180"/>
    </source>
</evidence>
<dbReference type="KEGG" id="cqu:CpipJ_CPIJ000348"/>
<proteinExistence type="predicted"/>
<dbReference type="GO" id="GO:0004866">
    <property type="term" value="F:endopeptidase inhibitor activity"/>
    <property type="evidence" value="ECO:0007669"/>
    <property type="project" value="InterPro"/>
</dbReference>
<keyword evidence="5" id="KW-0325">Glycoprotein</keyword>
<evidence type="ECO:0000259" key="9">
    <source>
        <dbReference type="SMART" id="SM01359"/>
    </source>
</evidence>
<evidence type="ECO:0000256" key="4">
    <source>
        <dbReference type="ARBA" id="ARBA00023157"/>
    </source>
</evidence>
<dbReference type="SMART" id="SM01359">
    <property type="entry name" value="A2M_N_2"/>
    <property type="match status" value="1"/>
</dbReference>
<dbReference type="PROSITE" id="PS00477">
    <property type="entry name" value="ALPHA_2_MACROGLOBULIN"/>
    <property type="match status" value="1"/>
</dbReference>
<dbReference type="InterPro" id="IPR001599">
    <property type="entry name" value="Macroglobln_a2"/>
</dbReference>
<feature type="domain" description="Alpha-2-macroglobulin bait region" evidence="9">
    <location>
        <begin position="435"/>
        <end position="564"/>
    </location>
</feature>
<dbReference type="EnsemblMetazoa" id="CPIJ000348-RA">
    <property type="protein sequence ID" value="CPIJ000348-PA"/>
    <property type="gene ID" value="CPIJ000348"/>
</dbReference>
<dbReference type="InterPro" id="IPR008930">
    <property type="entry name" value="Terpenoid_cyclase/PrenylTrfase"/>
</dbReference>
<dbReference type="InParanoid" id="B0VZY4"/>
<dbReference type="InterPro" id="IPR013783">
    <property type="entry name" value="Ig-like_fold"/>
</dbReference>
<evidence type="ECO:0000256" key="2">
    <source>
        <dbReference type="ARBA" id="ARBA00022859"/>
    </source>
</evidence>
<keyword evidence="1" id="KW-0732">Signal</keyword>
<evidence type="ECO:0000313" key="14">
    <source>
        <dbReference type="Proteomes" id="UP000002320"/>
    </source>
</evidence>
<reference evidence="12" key="1">
    <citation type="submission" date="2007-03" db="EMBL/GenBank/DDBJ databases">
        <title>Annotation of Culex pipiens quinquefasciatus.</title>
        <authorList>
            <consortium name="The Broad Institute Genome Sequencing Platform"/>
            <person name="Atkinson P.W."/>
            <person name="Hemingway J."/>
            <person name="Christensen B.M."/>
            <person name="Higgs S."/>
            <person name="Kodira C."/>
            <person name="Hannick L."/>
            <person name="Megy K."/>
            <person name="O'Leary S."/>
            <person name="Pearson M."/>
            <person name="Haas B.J."/>
            <person name="Mauceli E."/>
            <person name="Wortman J.R."/>
            <person name="Lee N.H."/>
            <person name="Guigo R."/>
            <person name="Stanke M."/>
            <person name="Alvarado L."/>
            <person name="Amedeo P."/>
            <person name="Antoine C.H."/>
            <person name="Arensburger P."/>
            <person name="Bidwell S.L."/>
            <person name="Crawford M."/>
            <person name="Camaro F."/>
            <person name="Devon K."/>
            <person name="Engels R."/>
            <person name="Hammond M."/>
            <person name="Howarth C."/>
            <person name="Koehrsen M."/>
            <person name="Lawson D."/>
            <person name="Montgomery P."/>
            <person name="Nene V."/>
            <person name="Nusbaum C."/>
            <person name="Puiu D."/>
            <person name="Romero-Severson J."/>
            <person name="Severson D.W."/>
            <person name="Shumway M."/>
            <person name="Sisk P."/>
            <person name="Stolte C."/>
            <person name="Zeng Q."/>
            <person name="Eisenstadt E."/>
            <person name="Fraser-Liggett C."/>
            <person name="Strausberg R."/>
            <person name="Galagan J."/>
            <person name="Birren B."/>
            <person name="Collins F.H."/>
        </authorList>
    </citation>
    <scope>NUCLEOTIDE SEQUENCE [LARGE SCALE GENOMIC DNA]</scope>
    <source>
        <strain evidence="12">JHB</strain>
    </source>
</reference>
<dbReference type="VEuPathDB" id="VectorBase:CPIJ000348"/>
<dbReference type="GO" id="GO:0005615">
    <property type="term" value="C:extracellular space"/>
    <property type="evidence" value="ECO:0007669"/>
    <property type="project" value="InterPro"/>
</dbReference>
<dbReference type="Pfam" id="PF01835">
    <property type="entry name" value="MG2"/>
    <property type="match status" value="1"/>
</dbReference>
<dbReference type="SUPFAM" id="SSF49410">
    <property type="entry name" value="Alpha-macroglobulin receptor domain"/>
    <property type="match status" value="1"/>
</dbReference>
<dbReference type="InterPro" id="IPR047565">
    <property type="entry name" value="Alpha-macroglob_thiol-ester_cl"/>
</dbReference>
<comment type="subunit">
    <text evidence="7">Heterodimer of a TEP1-N chain and an TEP1-C chain non-covalently linked. Forms a complex composed of TEP1-N and TEP1-C heterodimer, LRIM1 and APL1C; the interaction stabilizes TEP1-N and TEP1-C heterodimer, prevents its binding to tissues while circulating in the hemolymph and protects the thioester bond from hydrolysis. Mature TEP1 and to a lesser extent full-length TEP1 interact with SPCLIP1; the interaction is induced by microbial infection.</text>
</comment>
<dbReference type="SUPFAM" id="SSF48239">
    <property type="entry name" value="Terpenoid cyclases/Protein prenyltransferases"/>
    <property type="match status" value="1"/>
</dbReference>
<dbReference type="InterPro" id="IPR009048">
    <property type="entry name" value="A-macroglobulin_rcpt-bd"/>
</dbReference>
<dbReference type="Pfam" id="PF07677">
    <property type="entry name" value="A2M_recep"/>
    <property type="match status" value="1"/>
</dbReference>
<dbReference type="Pfam" id="PF17791">
    <property type="entry name" value="MG3"/>
    <property type="match status" value="1"/>
</dbReference>
<sequence length="1355" mass="152564">MAVSWSVRRIGQILLGCAAWIGLGHGQGLSVIGPNVIRPYAPFTVSFANSLSRNAQFDVVLMNSNDDSILNETNVMVPRRSGKSASLQVGNIPEGEYKVLIRGIDADGDFQEEVDLHYHSKTESVFIQLDKPVYKPGDVLRFRVVVVDENTRPATSIKSVSVTLYDPRGNMINRWPFGMLYKGVFESSVQLASAPELGTWNLVVAIGSNQISKEIELKEYTLPKFSVKVHPAELLLVKDKRIKLNVATAFMSGNQVEGNLVVDLFLNDINKRRPDHTYSGRIKAQSTVEFQLKEELEVDGDSDVTHVFARVSVLETLSNKTETIVEAIQVYRNKYTISVVPSEPMFEPGKLFTLQFSIKDHYGTPARGGKLATIEILFDGDYFEDGEDELTFEREPDDMGVITLKIVPPNSAASFQLQVIIFLYNQDPATKTNRFIISRVRPNKEVVFEVSCTERFKHFSYTFVARGRIIDAGHVNVMNKKKYSFRYKLLAEMAPQAKLIISHISRDYLIYDVLALDFDVFNNDFEFFLDSDNYNPGQDVYVDMRAVKDSYVAFHGIDQSVLHLGHGGHLFTRADVFSELDQYSAIHVDELDPFSTLGLFLRTTSEVDSPYAEVLHSRSRRSVDSRRPQHAIQIRTVFPETWFWRNYTLDGRSTSMTIESVVPDTVTSWLVTGFALSPTLGLGIINQPRMFTVDQPFYIVANLPYSIKRDEVAVIRVTVFNFLGSPLTTSVTLFNKNNEFEFVEKSSGDDTRRTKAVFVPANNGHAVSFLIKAKKLGEIAIKIEAVNALKADSVEHILRVIPESHLIRRNEARFVDLTKQRSASYDIAIDIPRNVDEGSVFIKFTLDPDLLGCVVKNLDSLIQLPCGCGEQNMMKFVPNVVILDYLSETKTISKEIESKAIENLKKGYQNQLRYRNSDGSFSVFRGRSGGTFLTAFVAQSFKLASKYISIDTNVIDQAYRWLLSKQQPDGRFVEVGSIWSAAIQGGLRSSCFALTAFVLAAILEAGNVRLQNEAKIQKTINYLTFNLQNIDNSYDLALTAYALSLVPDRRISKPFLDKLIEKSTYDETTGTRHWNTASYGVETAGYAVLSYIAHDMIVDATPIVRWLTTHRYGEGGYRSTQDTFVGLKALAQFAAKASYHNNDYRVTVRPKAEKVLTFDVDSHKLAVQELELDSATRNVNVQVTGVGTGIFQISYQYNQNIIHRQSSFNLEVNVLPNSTYYRQELSVCVSFIAREAYQYSNMALVEVFFPSGIVADESSVRDLSIGRNIQKTELRFGGTSLVVYYLRLNAQPNCFGVTAERHFKVALHRPAHVVVYDYYDEGEHSDRFAIASYEGKVMQVCDVCEDEDCETLSCQ</sequence>
<accession>B0VZY4</accession>
<dbReference type="OrthoDB" id="7762461at2759"/>